<name>A0ABN8MVA0_9CNID</name>
<accession>A0ABN8MVA0</accession>
<evidence type="ECO:0000256" key="3">
    <source>
        <dbReference type="SAM" id="MobiDB-lite"/>
    </source>
</evidence>
<keyword evidence="6" id="KW-1185">Reference proteome</keyword>
<comment type="similarity">
    <text evidence="1">Belongs to the SEN54 family.</text>
</comment>
<keyword evidence="2" id="KW-0819">tRNA processing</keyword>
<protein>
    <recommendedName>
        <fullName evidence="4">tRNA-splicing endonuclease subunit Sen54 N-terminal domain-containing protein</fullName>
    </recommendedName>
</protein>
<feature type="compositionally biased region" description="Basic and acidic residues" evidence="3">
    <location>
        <begin position="180"/>
        <end position="190"/>
    </location>
</feature>
<proteinExistence type="inferred from homology"/>
<feature type="domain" description="tRNA-splicing endonuclease subunit Sen54 N-terminal" evidence="4">
    <location>
        <begin position="63"/>
        <end position="129"/>
    </location>
</feature>
<evidence type="ECO:0000256" key="1">
    <source>
        <dbReference type="ARBA" id="ARBA00005736"/>
    </source>
</evidence>
<comment type="caution">
    <text evidence="5">The sequence shown here is derived from an EMBL/GenBank/DDBJ whole genome shotgun (WGS) entry which is preliminary data.</text>
</comment>
<dbReference type="InterPro" id="IPR024336">
    <property type="entry name" value="tRNA_splic_suSen54_N"/>
</dbReference>
<dbReference type="InterPro" id="IPR024337">
    <property type="entry name" value="tRNA_splic_suSen54"/>
</dbReference>
<organism evidence="5 6">
    <name type="scientific">Porites lobata</name>
    <dbReference type="NCBI Taxonomy" id="104759"/>
    <lineage>
        <taxon>Eukaryota</taxon>
        <taxon>Metazoa</taxon>
        <taxon>Cnidaria</taxon>
        <taxon>Anthozoa</taxon>
        <taxon>Hexacorallia</taxon>
        <taxon>Scleractinia</taxon>
        <taxon>Fungiina</taxon>
        <taxon>Poritidae</taxon>
        <taxon>Porites</taxon>
    </lineage>
</organism>
<dbReference type="Proteomes" id="UP001159405">
    <property type="component" value="Unassembled WGS sequence"/>
</dbReference>
<dbReference type="EMBL" id="CALNXK010000005">
    <property type="protein sequence ID" value="CAH3036841.1"/>
    <property type="molecule type" value="Genomic_DNA"/>
</dbReference>
<feature type="compositionally biased region" description="Polar residues" evidence="3">
    <location>
        <begin position="193"/>
        <end position="209"/>
    </location>
</feature>
<feature type="region of interest" description="Disordered" evidence="3">
    <location>
        <begin position="170"/>
        <end position="209"/>
    </location>
</feature>
<evidence type="ECO:0000313" key="6">
    <source>
        <dbReference type="Proteomes" id="UP001159405"/>
    </source>
</evidence>
<reference evidence="5 6" key="1">
    <citation type="submission" date="2022-05" db="EMBL/GenBank/DDBJ databases">
        <authorList>
            <consortium name="Genoscope - CEA"/>
            <person name="William W."/>
        </authorList>
    </citation>
    <scope>NUCLEOTIDE SEQUENCE [LARGE SCALE GENOMIC DNA]</scope>
</reference>
<dbReference type="PANTHER" id="PTHR21027">
    <property type="entry name" value="TRNA-SPLICING ENDONUCLEASE SUBUNIT SEN54"/>
    <property type="match status" value="1"/>
</dbReference>
<evidence type="ECO:0000313" key="5">
    <source>
        <dbReference type="EMBL" id="CAH3036841.1"/>
    </source>
</evidence>
<dbReference type="PANTHER" id="PTHR21027:SF1">
    <property type="entry name" value="TRNA-SPLICING ENDONUCLEASE SUBUNIT SEN54"/>
    <property type="match status" value="1"/>
</dbReference>
<dbReference type="SUPFAM" id="SSF55267">
    <property type="entry name" value="tRNA-intron endonuclease N-terminal domain-like"/>
    <property type="match status" value="1"/>
</dbReference>
<gene>
    <name evidence="5" type="ORF">PLOB_00035329</name>
</gene>
<dbReference type="Pfam" id="PF12928">
    <property type="entry name" value="tRNA_int_end_N2"/>
    <property type="match status" value="1"/>
</dbReference>
<dbReference type="InterPro" id="IPR036740">
    <property type="entry name" value="tRNA_intron_Endonuc_N_sf"/>
</dbReference>
<sequence length="346" mass="38422">MAQIADSLREMSDLNIIFCPDELLSQIKKPLNLPLHGGPKAFAPDENSVEDELLTSMLEEQKNVLKEQRIHKRGNLSVATWNPEEHVVEVSVAKGSYWQHFGQRKGSKMLLKPHEALFLLEQGSLELFYGGLPMSFQQGYMSLLSEDFTPDHYQVYAYFLRLGFTVLQHSSRHKSSPGSSRKDPVQEKMGHSFGTSNEASSDDCVSSNKPVISSPVSHLWNSEDGVTPLVRPEDATSTAALLSKLQVIKNQRMTDTDSAKNSDQQSLQVAFDVYQPGVNFKKTDPGPPHFCITVCRYYDPPPSLAALSFLTKQCSPVPLKIALVDGGNISFYSVLDVDSPTFITRG</sequence>
<evidence type="ECO:0000256" key="2">
    <source>
        <dbReference type="ARBA" id="ARBA00022694"/>
    </source>
</evidence>
<evidence type="ECO:0000259" key="4">
    <source>
        <dbReference type="Pfam" id="PF12928"/>
    </source>
</evidence>